<keyword evidence="1" id="KW-0812">Transmembrane</keyword>
<keyword evidence="1" id="KW-1133">Transmembrane helix</keyword>
<organism evidence="2 3">
    <name type="scientific">Mucilaginibacter terrae</name>
    <dbReference type="NCBI Taxonomy" id="1955052"/>
    <lineage>
        <taxon>Bacteria</taxon>
        <taxon>Pseudomonadati</taxon>
        <taxon>Bacteroidota</taxon>
        <taxon>Sphingobacteriia</taxon>
        <taxon>Sphingobacteriales</taxon>
        <taxon>Sphingobacteriaceae</taxon>
        <taxon>Mucilaginibacter</taxon>
    </lineage>
</organism>
<dbReference type="RefSeq" id="WP_311951834.1">
    <property type="nucleotide sequence ID" value="NZ_JAVLVU010000001.1"/>
</dbReference>
<sequence length="53" mass="5919">MSFQTIIIILLFAAAIIYVGRMLYRSLYVKKGCGSNCKCGVDFSDIDTPKPRT</sequence>
<reference evidence="3" key="1">
    <citation type="submission" date="2023-07" db="EMBL/GenBank/DDBJ databases">
        <title>Functional and genomic diversity of the sorghum phyllosphere microbiome.</title>
        <authorList>
            <person name="Shade A."/>
        </authorList>
    </citation>
    <scope>NUCLEOTIDE SEQUENCE [LARGE SCALE GENOMIC DNA]</scope>
    <source>
        <strain evidence="3">SORGH_AS_0422</strain>
    </source>
</reference>
<comment type="caution">
    <text evidence="2">The sequence shown here is derived from an EMBL/GenBank/DDBJ whole genome shotgun (WGS) entry which is preliminary data.</text>
</comment>
<evidence type="ECO:0000313" key="2">
    <source>
        <dbReference type="EMBL" id="MDT3404471.1"/>
    </source>
</evidence>
<accession>A0ABU3GY00</accession>
<dbReference type="Proteomes" id="UP001258315">
    <property type="component" value="Unassembled WGS sequence"/>
</dbReference>
<evidence type="ECO:0008006" key="4">
    <source>
        <dbReference type="Google" id="ProtNLM"/>
    </source>
</evidence>
<name>A0ABU3GY00_9SPHI</name>
<protein>
    <recommendedName>
        <fullName evidence="4">FeoB-associated Cys-rich membrane protein</fullName>
    </recommendedName>
</protein>
<keyword evidence="3" id="KW-1185">Reference proteome</keyword>
<feature type="transmembrane region" description="Helical" evidence="1">
    <location>
        <begin position="6"/>
        <end position="24"/>
    </location>
</feature>
<proteinExistence type="predicted"/>
<gene>
    <name evidence="2" type="ORF">QE417_003543</name>
</gene>
<evidence type="ECO:0000313" key="3">
    <source>
        <dbReference type="Proteomes" id="UP001258315"/>
    </source>
</evidence>
<evidence type="ECO:0000256" key="1">
    <source>
        <dbReference type="SAM" id="Phobius"/>
    </source>
</evidence>
<dbReference type="Pfam" id="PF12669">
    <property type="entry name" value="FeoB_associated"/>
    <property type="match status" value="1"/>
</dbReference>
<keyword evidence="1" id="KW-0472">Membrane</keyword>
<dbReference type="EMBL" id="JAVLVU010000001">
    <property type="protein sequence ID" value="MDT3404471.1"/>
    <property type="molecule type" value="Genomic_DNA"/>
</dbReference>